<dbReference type="Pfam" id="PF04199">
    <property type="entry name" value="Cyclase"/>
    <property type="match status" value="1"/>
</dbReference>
<dbReference type="GO" id="GO:0019441">
    <property type="term" value="P:L-tryptophan catabolic process to kynurenine"/>
    <property type="evidence" value="ECO:0007669"/>
    <property type="project" value="InterPro"/>
</dbReference>
<dbReference type="InterPro" id="IPR037175">
    <property type="entry name" value="KFase_sf"/>
</dbReference>
<dbReference type="RefSeq" id="WP_097554551.1">
    <property type="nucleotide sequence ID" value="NZ_PCMW01000068.1"/>
</dbReference>
<dbReference type="EMBL" id="PCMW01000068">
    <property type="protein sequence ID" value="PDS23160.1"/>
    <property type="molecule type" value="Genomic_DNA"/>
</dbReference>
<evidence type="ECO:0000313" key="2">
    <source>
        <dbReference type="Proteomes" id="UP000220828"/>
    </source>
</evidence>
<sequence>MKAIINNIHQIDLNKPIDISIPLSNTDDNPIAWYLSKPSIQPVQMDNWTGSVAAGSSTNFNNISFNPHAHGTHTECIGHLTNEFYSVNETLDCFFFLAKLITVMPEKINDDYQIGLSQIEPLLHDNAVCKALIIRTLPNKPAKKSRKYSNTNPPYITKEAALFIKKQGVKHLLVDLPSLDKEKDDGQLEAHKAFWNIKTVNPINQDARFEATITEMIFANNDIEDGFYYLNLQIAPFENDATPSKPILYKIENFL</sequence>
<organism evidence="1 2">
    <name type="scientific">Flavobacterium branchiophilum</name>
    <dbReference type="NCBI Taxonomy" id="55197"/>
    <lineage>
        <taxon>Bacteria</taxon>
        <taxon>Pseudomonadati</taxon>
        <taxon>Bacteroidota</taxon>
        <taxon>Flavobacteriia</taxon>
        <taxon>Flavobacteriales</taxon>
        <taxon>Flavobacteriaceae</taxon>
        <taxon>Flavobacterium</taxon>
    </lineage>
</organism>
<evidence type="ECO:0000313" key="1">
    <source>
        <dbReference type="EMBL" id="PDS23160.1"/>
    </source>
</evidence>
<dbReference type="InterPro" id="IPR007325">
    <property type="entry name" value="KFase/CYL"/>
</dbReference>
<dbReference type="SUPFAM" id="SSF102198">
    <property type="entry name" value="Putative cyclase"/>
    <property type="match status" value="1"/>
</dbReference>
<name>A0A2H3KKI7_9FLAO</name>
<protein>
    <submittedName>
        <fullName evidence="1">Metal-dependent hydrolase</fullName>
    </submittedName>
</protein>
<keyword evidence="1" id="KW-0378">Hydrolase</keyword>
<proteinExistence type="predicted"/>
<comment type="caution">
    <text evidence="1">The sequence shown here is derived from an EMBL/GenBank/DDBJ whole genome shotgun (WGS) entry which is preliminary data.</text>
</comment>
<dbReference type="Gene3D" id="3.50.30.50">
    <property type="entry name" value="Putative cyclase"/>
    <property type="match status" value="1"/>
</dbReference>
<dbReference type="GO" id="GO:0004061">
    <property type="term" value="F:arylformamidase activity"/>
    <property type="evidence" value="ECO:0007669"/>
    <property type="project" value="InterPro"/>
</dbReference>
<reference evidence="1 2" key="1">
    <citation type="submission" date="2017-09" db="EMBL/GenBank/DDBJ databases">
        <title>Whole genomes of Flavobacteriaceae.</title>
        <authorList>
            <person name="Stine C."/>
            <person name="Li C."/>
            <person name="Tadesse D."/>
        </authorList>
    </citation>
    <scope>NUCLEOTIDE SEQUENCE [LARGE SCALE GENOMIC DNA]</scope>
    <source>
        <strain evidence="1 2">ATCC 35036</strain>
    </source>
</reference>
<dbReference type="OrthoDB" id="9814192at2"/>
<dbReference type="AlphaFoldDB" id="A0A2H3KKI7"/>
<accession>A0A2H3KKI7</accession>
<gene>
    <name evidence="1" type="ORF">B0A77_11635</name>
</gene>
<dbReference type="Proteomes" id="UP000220828">
    <property type="component" value="Unassembled WGS sequence"/>
</dbReference>